<organism evidence="3 4">
    <name type="scientific">Streptomyces iconiensis</name>
    <dbReference type="NCBI Taxonomy" id="1384038"/>
    <lineage>
        <taxon>Bacteria</taxon>
        <taxon>Bacillati</taxon>
        <taxon>Actinomycetota</taxon>
        <taxon>Actinomycetes</taxon>
        <taxon>Kitasatosporales</taxon>
        <taxon>Streptomycetaceae</taxon>
        <taxon>Streptomyces</taxon>
    </lineage>
</organism>
<feature type="transmembrane region" description="Helical" evidence="2">
    <location>
        <begin position="12"/>
        <end position="32"/>
    </location>
</feature>
<feature type="compositionally biased region" description="Polar residues" evidence="1">
    <location>
        <begin position="100"/>
        <end position="133"/>
    </location>
</feature>
<keyword evidence="2" id="KW-0812">Transmembrane</keyword>
<feature type="transmembrane region" description="Helical" evidence="2">
    <location>
        <begin position="44"/>
        <end position="67"/>
    </location>
</feature>
<sequence>MALTAVDVQVVVGYASALAPYSVQLTALAFLLTGPLRLVRGGDAGLFGLFGLVGAVGVVGVVAMTFAGRLGDRACGGRPRMRPGGHHVRRTRPTHLVQRASLSPPRSANSLSAPRSALQPASRSGTQRPSSVR</sequence>
<feature type="region of interest" description="Disordered" evidence="1">
    <location>
        <begin position="76"/>
        <end position="133"/>
    </location>
</feature>
<dbReference type="EMBL" id="JANCPR020000041">
    <property type="protein sequence ID" value="MDJ1136518.1"/>
    <property type="molecule type" value="Genomic_DNA"/>
</dbReference>
<evidence type="ECO:0000313" key="4">
    <source>
        <dbReference type="Proteomes" id="UP001214441"/>
    </source>
</evidence>
<reference evidence="3 4" key="1">
    <citation type="submission" date="2023-05" db="EMBL/GenBank/DDBJ databases">
        <title>Streptantibioticus silvisoli sp. nov., acidotolerant actinomycetes 1 from pine litter.</title>
        <authorList>
            <person name="Swiecimska M."/>
            <person name="Golinska P."/>
            <person name="Sangal V."/>
            <person name="Wachnowicz B."/>
            <person name="Goodfellow M."/>
        </authorList>
    </citation>
    <scope>NUCLEOTIDE SEQUENCE [LARGE SCALE GENOMIC DNA]</scope>
    <source>
        <strain evidence="3 4">DSM 42109</strain>
    </source>
</reference>
<evidence type="ECO:0000256" key="1">
    <source>
        <dbReference type="SAM" id="MobiDB-lite"/>
    </source>
</evidence>
<protein>
    <submittedName>
        <fullName evidence="3">Uncharacterized protein</fullName>
    </submittedName>
</protein>
<dbReference type="RefSeq" id="WP_283742529.1">
    <property type="nucleotide sequence ID" value="NZ_JANCPR020000041.1"/>
</dbReference>
<dbReference type="Proteomes" id="UP001214441">
    <property type="component" value="Unassembled WGS sequence"/>
</dbReference>
<feature type="compositionally biased region" description="Basic residues" evidence="1">
    <location>
        <begin position="79"/>
        <end position="93"/>
    </location>
</feature>
<name>A0ABT7A588_9ACTN</name>
<keyword evidence="2" id="KW-0472">Membrane</keyword>
<proteinExistence type="predicted"/>
<keyword evidence="2" id="KW-1133">Transmembrane helix</keyword>
<evidence type="ECO:0000256" key="2">
    <source>
        <dbReference type="SAM" id="Phobius"/>
    </source>
</evidence>
<gene>
    <name evidence="3" type="ORF">NMN56_032140</name>
</gene>
<keyword evidence="4" id="KW-1185">Reference proteome</keyword>
<evidence type="ECO:0000313" key="3">
    <source>
        <dbReference type="EMBL" id="MDJ1136518.1"/>
    </source>
</evidence>
<accession>A0ABT7A588</accession>
<comment type="caution">
    <text evidence="3">The sequence shown here is derived from an EMBL/GenBank/DDBJ whole genome shotgun (WGS) entry which is preliminary data.</text>
</comment>